<keyword evidence="4 6" id="KW-1133">Transmembrane helix</keyword>
<comment type="caution">
    <text evidence="6">Lacks conserved residue(s) required for the propagation of feature annotation.</text>
</comment>
<sequence length="482" mass="53320">MSPKETNLEATPLLEPKDSGRCRRRWWKNVLDVEEAKKQMLVSLPMILTTFFYYSISLVSVMFAGRLGDLELAAATLAFSWANITGYNFTAGLSEALETFCGQGFGAKAYNMLGLYLQAFCIISFFFSITISILWLYTEKILIILNQDPQISKEAALYIKYLIPGLFAYGFLQNIMRFLQTQSVVVPLVLCSAIPMFIHIGITYGLVHCANFGFKGAPLAASISLWISFFVLAMYVLFAKKIEHTWCGFSFESFHYLHITLKLALPSAAMVCLDDWATEILVFLAGLMPDSQISTSLLSMCVNAETVAFMLADGLSAAASTRISNELGAGNPDRAKNAVAVTLKLSLILALILVLSLVLGHKTWTNLFSESRVITKEFESMLPLLAISITLDSVSGVLSGVARGCGWQHLAVWANLATFYFIGIPLSYLLGFKLQLYAKGLWIGLICGLSCQAFTFFLMTMRTKWSSTELLKGTDEENIVLI</sequence>
<evidence type="ECO:0000313" key="8">
    <source>
        <dbReference type="Proteomes" id="UP000091857"/>
    </source>
</evidence>
<feature type="transmembrane region" description="Helical" evidence="6">
    <location>
        <begin position="40"/>
        <end position="64"/>
    </location>
</feature>
<dbReference type="GO" id="GO:0015297">
    <property type="term" value="F:antiporter activity"/>
    <property type="evidence" value="ECO:0007669"/>
    <property type="project" value="InterPro"/>
</dbReference>
<dbReference type="GO" id="GO:0016020">
    <property type="term" value="C:membrane"/>
    <property type="evidence" value="ECO:0000318"/>
    <property type="project" value="GO_Central"/>
</dbReference>
<dbReference type="AlphaFoldDB" id="A0A2C9W6D0"/>
<keyword evidence="8" id="KW-1185">Reference proteome</keyword>
<dbReference type="Pfam" id="PF01554">
    <property type="entry name" value="MatE"/>
    <property type="match status" value="2"/>
</dbReference>
<dbReference type="Gramene" id="Manes.03G109100.1.v8.1">
    <property type="protein sequence ID" value="Manes.03G109100.1.v8.1.CDS"/>
    <property type="gene ID" value="Manes.03G109100.v8.1"/>
</dbReference>
<organism evidence="7 8">
    <name type="scientific">Manihot esculenta</name>
    <name type="common">Cassava</name>
    <name type="synonym">Jatropha manihot</name>
    <dbReference type="NCBI Taxonomy" id="3983"/>
    <lineage>
        <taxon>Eukaryota</taxon>
        <taxon>Viridiplantae</taxon>
        <taxon>Streptophyta</taxon>
        <taxon>Embryophyta</taxon>
        <taxon>Tracheophyta</taxon>
        <taxon>Spermatophyta</taxon>
        <taxon>Magnoliopsida</taxon>
        <taxon>eudicotyledons</taxon>
        <taxon>Gunneridae</taxon>
        <taxon>Pentapetalae</taxon>
        <taxon>rosids</taxon>
        <taxon>fabids</taxon>
        <taxon>Malpighiales</taxon>
        <taxon>Euphorbiaceae</taxon>
        <taxon>Crotonoideae</taxon>
        <taxon>Manihoteae</taxon>
        <taxon>Manihot</taxon>
    </lineage>
</organism>
<comment type="similarity">
    <text evidence="2 6">Belongs to the multi antimicrobial extrusion (MATE) (TC 2.A.66.1) family.</text>
</comment>
<feature type="transmembrane region" description="Helical" evidence="6">
    <location>
        <begin position="436"/>
        <end position="458"/>
    </location>
</feature>
<dbReference type="GO" id="GO:1990961">
    <property type="term" value="P:xenobiotic detoxification by transmembrane export across the plasma membrane"/>
    <property type="evidence" value="ECO:0007669"/>
    <property type="project" value="InterPro"/>
</dbReference>
<dbReference type="Proteomes" id="UP000091857">
    <property type="component" value="Chromosome 3"/>
</dbReference>
<proteinExistence type="inferred from homology"/>
<comment type="subcellular location">
    <subcellularLocation>
        <location evidence="1">Membrane</location>
        <topology evidence="1">Multi-pass membrane protein</topology>
    </subcellularLocation>
</comment>
<feature type="transmembrane region" description="Helical" evidence="6">
    <location>
        <begin position="410"/>
        <end position="430"/>
    </location>
</feature>
<evidence type="ECO:0000256" key="6">
    <source>
        <dbReference type="RuleBase" id="RU004914"/>
    </source>
</evidence>
<feature type="transmembrane region" description="Helical" evidence="6">
    <location>
        <begin position="184"/>
        <end position="207"/>
    </location>
</feature>
<comment type="caution">
    <text evidence="7">The sequence shown here is derived from an EMBL/GenBank/DDBJ whole genome shotgun (WGS) entry which is preliminary data.</text>
</comment>
<dbReference type="GO" id="GO:0022857">
    <property type="term" value="F:transmembrane transporter activity"/>
    <property type="evidence" value="ECO:0000318"/>
    <property type="project" value="GO_Central"/>
</dbReference>
<dbReference type="NCBIfam" id="TIGR00797">
    <property type="entry name" value="matE"/>
    <property type="match status" value="1"/>
</dbReference>
<keyword evidence="5 6" id="KW-0472">Membrane</keyword>
<name>A0A2C9W6D0_MANES</name>
<dbReference type="PANTHER" id="PTHR11206">
    <property type="entry name" value="MULTIDRUG RESISTANCE PROTEIN"/>
    <property type="match status" value="1"/>
</dbReference>
<feature type="transmembrane region" description="Helical" evidence="6">
    <location>
        <begin position="113"/>
        <end position="135"/>
    </location>
</feature>
<evidence type="ECO:0000256" key="4">
    <source>
        <dbReference type="ARBA" id="ARBA00022989"/>
    </source>
</evidence>
<feature type="transmembrane region" description="Helical" evidence="6">
    <location>
        <begin position="219"/>
        <end position="238"/>
    </location>
</feature>
<evidence type="ECO:0000256" key="3">
    <source>
        <dbReference type="ARBA" id="ARBA00022692"/>
    </source>
</evidence>
<dbReference type="InterPro" id="IPR045069">
    <property type="entry name" value="MATE_euk"/>
</dbReference>
<gene>
    <name evidence="7" type="ORF">MANES_03G109100v8</name>
</gene>
<accession>A0A2C9W6D0</accession>
<evidence type="ECO:0000256" key="1">
    <source>
        <dbReference type="ARBA" id="ARBA00004141"/>
    </source>
</evidence>
<feature type="transmembrane region" description="Helical" evidence="6">
    <location>
        <begin position="380"/>
        <end position="398"/>
    </location>
</feature>
<reference evidence="8" key="1">
    <citation type="journal article" date="2016" name="Nat. Biotechnol.">
        <title>Sequencing wild and cultivated cassava and related species reveals extensive interspecific hybridization and genetic diversity.</title>
        <authorList>
            <person name="Bredeson J.V."/>
            <person name="Lyons J.B."/>
            <person name="Prochnik S.E."/>
            <person name="Wu G.A."/>
            <person name="Ha C.M."/>
            <person name="Edsinger-Gonzales E."/>
            <person name="Grimwood J."/>
            <person name="Schmutz J."/>
            <person name="Rabbi I.Y."/>
            <person name="Egesi C."/>
            <person name="Nauluvula P."/>
            <person name="Lebot V."/>
            <person name="Ndunguru J."/>
            <person name="Mkamilo G."/>
            <person name="Bart R.S."/>
            <person name="Setter T.L."/>
            <person name="Gleadow R.M."/>
            <person name="Kulakow P."/>
            <person name="Ferguson M.E."/>
            <person name="Rounsley S."/>
            <person name="Rokhsar D.S."/>
        </authorList>
    </citation>
    <scope>NUCLEOTIDE SEQUENCE [LARGE SCALE GENOMIC DNA]</scope>
    <source>
        <strain evidence="8">cv. AM560-2</strain>
    </source>
</reference>
<evidence type="ECO:0000256" key="5">
    <source>
        <dbReference type="ARBA" id="ARBA00023136"/>
    </source>
</evidence>
<evidence type="ECO:0000313" key="7">
    <source>
        <dbReference type="EMBL" id="OAY54876.1"/>
    </source>
</evidence>
<dbReference type="EMBL" id="CM004389">
    <property type="protein sequence ID" value="OAY54876.1"/>
    <property type="molecule type" value="Genomic_DNA"/>
</dbReference>
<keyword evidence="3 6" id="KW-0812">Transmembrane</keyword>
<dbReference type="InterPro" id="IPR002528">
    <property type="entry name" value="MATE_fam"/>
</dbReference>
<protein>
    <recommendedName>
        <fullName evidence="6">Protein DETOXIFICATION</fullName>
    </recommendedName>
    <alternativeName>
        <fullName evidence="6">Multidrug and toxic compound extrusion protein</fullName>
    </alternativeName>
</protein>
<feature type="transmembrane region" description="Helical" evidence="6">
    <location>
        <begin position="341"/>
        <end position="360"/>
    </location>
</feature>
<dbReference type="CDD" id="cd13132">
    <property type="entry name" value="MATE_eukaryotic"/>
    <property type="match status" value="1"/>
</dbReference>
<dbReference type="OrthoDB" id="2126698at2759"/>
<evidence type="ECO:0000256" key="2">
    <source>
        <dbReference type="ARBA" id="ARBA00010199"/>
    </source>
</evidence>
<dbReference type="GO" id="GO:0042910">
    <property type="term" value="F:xenobiotic transmembrane transporter activity"/>
    <property type="evidence" value="ECO:0007669"/>
    <property type="project" value="InterPro"/>
</dbReference>
<feature type="transmembrane region" description="Helical" evidence="6">
    <location>
        <begin position="155"/>
        <end position="172"/>
    </location>
</feature>